<dbReference type="InterPro" id="IPR050429">
    <property type="entry name" value="PTS_Glucose_EIICBA"/>
</dbReference>
<feature type="transmembrane region" description="Helical" evidence="13">
    <location>
        <begin position="352"/>
        <end position="372"/>
    </location>
</feature>
<dbReference type="InterPro" id="IPR013013">
    <property type="entry name" value="PTS_EIIC_1"/>
</dbReference>
<dbReference type="Pfam" id="PF00367">
    <property type="entry name" value="PTS_EIIB"/>
    <property type="match status" value="1"/>
</dbReference>
<dbReference type="Pfam" id="PF02378">
    <property type="entry name" value="PTS_EIIC"/>
    <property type="match status" value="1"/>
</dbReference>
<evidence type="ECO:0000256" key="5">
    <source>
        <dbReference type="ARBA" id="ARBA00022679"/>
    </source>
</evidence>
<proteinExistence type="predicted"/>
<dbReference type="GO" id="GO:0090563">
    <property type="term" value="F:protein-phosphocysteine-sugar phosphotransferase activity"/>
    <property type="evidence" value="ECO:0007669"/>
    <property type="project" value="TreeGrafter"/>
</dbReference>
<organism evidence="17 18">
    <name type="scientific">Marinithermofilum abyssi</name>
    <dbReference type="NCBI Taxonomy" id="1571185"/>
    <lineage>
        <taxon>Bacteria</taxon>
        <taxon>Bacillati</taxon>
        <taxon>Bacillota</taxon>
        <taxon>Bacilli</taxon>
        <taxon>Bacillales</taxon>
        <taxon>Thermoactinomycetaceae</taxon>
        <taxon>Marinithermofilum</taxon>
    </lineage>
</organism>
<evidence type="ECO:0000256" key="2">
    <source>
        <dbReference type="ARBA" id="ARBA00022448"/>
    </source>
</evidence>
<dbReference type="GO" id="GO:1904659">
    <property type="term" value="P:D-glucose transmembrane transport"/>
    <property type="evidence" value="ECO:0007669"/>
    <property type="project" value="InterPro"/>
</dbReference>
<dbReference type="PANTHER" id="PTHR30009">
    <property type="entry name" value="CYTOCHROME C-TYPE SYNTHESIS PROTEIN AND PTS TRANSMEMBRANE COMPONENT"/>
    <property type="match status" value="1"/>
</dbReference>
<dbReference type="InterPro" id="IPR036878">
    <property type="entry name" value="Glu_permease_IIB"/>
</dbReference>
<dbReference type="FunFam" id="3.30.1360.60:FF:000001">
    <property type="entry name" value="PTS system glucose-specific IIBC component PtsG"/>
    <property type="match status" value="1"/>
</dbReference>
<evidence type="ECO:0000256" key="3">
    <source>
        <dbReference type="ARBA" id="ARBA00022475"/>
    </source>
</evidence>
<evidence type="ECO:0000313" key="18">
    <source>
        <dbReference type="Proteomes" id="UP000625210"/>
    </source>
</evidence>
<dbReference type="GO" id="GO:0016301">
    <property type="term" value="F:kinase activity"/>
    <property type="evidence" value="ECO:0007669"/>
    <property type="project" value="UniProtKB-KW"/>
</dbReference>
<evidence type="ECO:0000256" key="11">
    <source>
        <dbReference type="PROSITE-ProRule" id="PRU00421"/>
    </source>
</evidence>
<evidence type="ECO:0000256" key="10">
    <source>
        <dbReference type="ARBA" id="ARBA00023136"/>
    </source>
</evidence>
<comment type="subcellular location">
    <subcellularLocation>
        <location evidence="1">Cell membrane</location>
        <topology evidence="1">Multi-pass membrane protein</topology>
    </subcellularLocation>
</comment>
<feature type="transmembrane region" description="Helical" evidence="13">
    <location>
        <begin position="146"/>
        <end position="166"/>
    </location>
</feature>
<dbReference type="InterPro" id="IPR001127">
    <property type="entry name" value="PTS_EIIA_1_perm"/>
</dbReference>
<keyword evidence="8" id="KW-0418">Kinase</keyword>
<keyword evidence="7 13" id="KW-0812">Transmembrane</keyword>
<dbReference type="EMBL" id="BMHQ01000010">
    <property type="protein sequence ID" value="GGE23879.1"/>
    <property type="molecule type" value="Genomic_DNA"/>
</dbReference>
<dbReference type="FunFam" id="2.70.70.10:FF:000001">
    <property type="entry name" value="PTS system glucose-specific IIA component"/>
    <property type="match status" value="1"/>
</dbReference>
<feature type="transmembrane region" description="Helical" evidence="13">
    <location>
        <begin position="54"/>
        <end position="83"/>
    </location>
</feature>
<dbReference type="RefSeq" id="WP_188648459.1">
    <property type="nucleotide sequence ID" value="NZ_BMHQ01000010.1"/>
</dbReference>
<dbReference type="PROSITE" id="PS01035">
    <property type="entry name" value="PTS_EIIB_TYPE_1_CYS"/>
    <property type="match status" value="1"/>
</dbReference>
<dbReference type="InterPro" id="IPR011299">
    <property type="entry name" value="PTS_IIBC_glc"/>
</dbReference>
<dbReference type="PROSITE" id="PS51098">
    <property type="entry name" value="PTS_EIIB_TYPE_1"/>
    <property type="match status" value="1"/>
</dbReference>
<dbReference type="SUPFAM" id="SSF55604">
    <property type="entry name" value="Glucose permease domain IIB"/>
    <property type="match status" value="1"/>
</dbReference>
<feature type="region of interest" description="Disordered" evidence="12">
    <location>
        <begin position="476"/>
        <end position="506"/>
    </location>
</feature>
<gene>
    <name evidence="17" type="primary">ptsG</name>
    <name evidence="17" type="ORF">GCM10011571_27430</name>
</gene>
<feature type="active site" description="Phosphocysteine intermediate; for EIIB activity" evidence="11">
    <location>
        <position position="421"/>
    </location>
</feature>
<name>A0A8J2YD92_9BACL</name>
<evidence type="ECO:0000256" key="13">
    <source>
        <dbReference type="SAM" id="Phobius"/>
    </source>
</evidence>
<dbReference type="PANTHER" id="PTHR30009:SF20">
    <property type="entry name" value="PTS SYSTEM GLUCOSE-SPECIFIC EIICB COMPONENT-RELATED"/>
    <property type="match status" value="1"/>
</dbReference>
<evidence type="ECO:0000256" key="9">
    <source>
        <dbReference type="ARBA" id="ARBA00022989"/>
    </source>
</evidence>
<evidence type="ECO:0000256" key="1">
    <source>
        <dbReference type="ARBA" id="ARBA00004651"/>
    </source>
</evidence>
<keyword evidence="5" id="KW-0808">Transferase</keyword>
<keyword evidence="10 13" id="KW-0472">Membrane</keyword>
<keyword evidence="9 13" id="KW-1133">Transmembrane helix</keyword>
<evidence type="ECO:0000259" key="14">
    <source>
        <dbReference type="PROSITE" id="PS51093"/>
    </source>
</evidence>
<comment type="caution">
    <text evidence="17">The sequence shown here is derived from an EMBL/GenBank/DDBJ whole genome shotgun (WGS) entry which is preliminary data.</text>
</comment>
<feature type="transmembrane region" description="Helical" evidence="13">
    <location>
        <begin position="275"/>
        <end position="292"/>
    </location>
</feature>
<evidence type="ECO:0000259" key="15">
    <source>
        <dbReference type="PROSITE" id="PS51098"/>
    </source>
</evidence>
<keyword evidence="18" id="KW-1185">Reference proteome</keyword>
<evidence type="ECO:0000313" key="17">
    <source>
        <dbReference type="EMBL" id="GGE23879.1"/>
    </source>
</evidence>
<dbReference type="PROSITE" id="PS51103">
    <property type="entry name" value="PTS_EIIC_TYPE_1"/>
    <property type="match status" value="1"/>
</dbReference>
<dbReference type="Proteomes" id="UP000625210">
    <property type="component" value="Unassembled WGS sequence"/>
</dbReference>
<feature type="transmembrane region" description="Helical" evidence="13">
    <location>
        <begin position="103"/>
        <end position="126"/>
    </location>
</feature>
<reference evidence="17" key="1">
    <citation type="journal article" date="2014" name="Int. J. Syst. Evol. Microbiol.">
        <title>Complete genome sequence of Corynebacterium casei LMG S-19264T (=DSM 44701T), isolated from a smear-ripened cheese.</title>
        <authorList>
            <consortium name="US DOE Joint Genome Institute (JGI-PGF)"/>
            <person name="Walter F."/>
            <person name="Albersmeier A."/>
            <person name="Kalinowski J."/>
            <person name="Ruckert C."/>
        </authorList>
    </citation>
    <scope>NUCLEOTIDE SEQUENCE</scope>
    <source>
        <strain evidence="17">CGMCC 1.15179</strain>
    </source>
</reference>
<dbReference type="CDD" id="cd00210">
    <property type="entry name" value="PTS_IIA_glc"/>
    <property type="match status" value="1"/>
</dbReference>
<evidence type="ECO:0000256" key="8">
    <source>
        <dbReference type="ARBA" id="ARBA00022777"/>
    </source>
</evidence>
<dbReference type="InterPro" id="IPR011055">
    <property type="entry name" value="Dup_hybrid_motif"/>
</dbReference>
<dbReference type="GO" id="GO:0008982">
    <property type="term" value="F:protein-N(PI)-phosphohistidine-sugar phosphotransferase activity"/>
    <property type="evidence" value="ECO:0007669"/>
    <property type="project" value="InterPro"/>
</dbReference>
<dbReference type="PROSITE" id="PS51093">
    <property type="entry name" value="PTS_EIIA_TYPE_1"/>
    <property type="match status" value="1"/>
</dbReference>
<dbReference type="InterPro" id="IPR001996">
    <property type="entry name" value="PTS_IIB_1"/>
</dbReference>
<dbReference type="PROSITE" id="PS00371">
    <property type="entry name" value="PTS_EIIA_TYPE_1_HIS"/>
    <property type="match status" value="1"/>
</dbReference>
<dbReference type="NCBIfam" id="TIGR02002">
    <property type="entry name" value="PTS-II-BC-glcB"/>
    <property type="match status" value="1"/>
</dbReference>
<dbReference type="GO" id="GO:0055056">
    <property type="term" value="F:D-glucose transmembrane transporter activity"/>
    <property type="evidence" value="ECO:0007669"/>
    <property type="project" value="InterPro"/>
</dbReference>
<dbReference type="Pfam" id="PF00358">
    <property type="entry name" value="PTS_EIIA_1"/>
    <property type="match status" value="1"/>
</dbReference>
<dbReference type="Gene3D" id="3.30.1360.60">
    <property type="entry name" value="Glucose permease domain IIB"/>
    <property type="match status" value="1"/>
</dbReference>
<dbReference type="Gene3D" id="2.70.70.10">
    <property type="entry name" value="Glucose Permease (Domain IIA)"/>
    <property type="match status" value="1"/>
</dbReference>
<feature type="transmembrane region" description="Helical" evidence="13">
    <location>
        <begin position="186"/>
        <end position="208"/>
    </location>
</feature>
<dbReference type="CDD" id="cd00212">
    <property type="entry name" value="PTS_IIB_glc"/>
    <property type="match status" value="1"/>
</dbReference>
<evidence type="ECO:0000259" key="16">
    <source>
        <dbReference type="PROSITE" id="PS51103"/>
    </source>
</evidence>
<dbReference type="InterPro" id="IPR018113">
    <property type="entry name" value="PTrfase_EIIB_Cys"/>
</dbReference>
<feature type="compositionally biased region" description="Basic and acidic residues" evidence="12">
    <location>
        <begin position="481"/>
        <end position="506"/>
    </location>
</feature>
<protein>
    <submittedName>
        <fullName evidence="17">PTS system glucose-specific EIICBA component</fullName>
    </submittedName>
</protein>
<feature type="transmembrane region" description="Helical" evidence="13">
    <location>
        <begin position="12"/>
        <end position="34"/>
    </location>
</feature>
<feature type="transmembrane region" description="Helical" evidence="13">
    <location>
        <begin position="298"/>
        <end position="325"/>
    </location>
</feature>
<evidence type="ECO:0000256" key="4">
    <source>
        <dbReference type="ARBA" id="ARBA00022597"/>
    </source>
</evidence>
<accession>A0A8J2YD92</accession>
<feature type="domain" description="PTS EIIB type-1" evidence="15">
    <location>
        <begin position="399"/>
        <end position="480"/>
    </location>
</feature>
<keyword evidence="3" id="KW-1003">Cell membrane</keyword>
<keyword evidence="2" id="KW-0813">Transport</keyword>
<feature type="domain" description="PTS EIIA type-1" evidence="14">
    <location>
        <begin position="535"/>
        <end position="639"/>
    </location>
</feature>
<feature type="domain" description="PTS EIIC type-1" evidence="16">
    <location>
        <begin position="3"/>
        <end position="384"/>
    </location>
</feature>
<feature type="transmembrane region" description="Helical" evidence="13">
    <location>
        <begin position="250"/>
        <end position="268"/>
    </location>
</feature>
<sequence length="665" mass="71882">MFKKAFGTLQQVGKALMLPVAILPTAGLLLGLGHKNVLDIPVMAQAGQVIFDNLPLIFSIGVAIGLAGGEGAAGLAAVIGFLIMNATMGALAKPFGVKTEPVLGIETVKMGVFGGIIMGIVAAMLYRRFKDFELPPFLGFFAGRRFVPIITAATSVVLGCLFIFIWPPIQSGIDKFSVMVTHQNTVLSAFIFGLVERSLIPFGLHHIWYSPFWFEFGTYTDPATGKVVKGDLLRFFAGDPTAGTFMTGKFPFMIFGLPAAAFAIYRKARPEKKKVVGGIMLSAALTSFLTGITEPIEFSFLFVAPLLFAIHCVFAGLSFALMAFLGVKAGQTFSGGFIDYLLYWKMDTKPELIIPVGIGFAIVYYFMFSWAIEKFDLKTPGREDDDEDEDNTASSGDQSELANNVLEALGGKENLTNLDACITRLRVSVADPSKVDKSRLKKLGASGVLEVGNNIQAIFGPKSDTIKEQMKDIIAGKTPRSAHEVKEENKVESDTTEEKGNGEEKDMFFKKKKQASDEIAAPLTGKVIPITEVDDQVFSQKMMGDGFAIEPTDGTVVSPVDGEVVNVFPTKHAIGIKADSGREILIHFGIDTVNLKGEGFTSFISEGDKVKRGQKLLEVDLEFVKKNAPAITTPVVFTNLAEGESIKILKDEVSQGDAPVVSIEK</sequence>
<dbReference type="NCBIfam" id="TIGR00826">
    <property type="entry name" value="EIIB_glc"/>
    <property type="match status" value="1"/>
</dbReference>
<dbReference type="GO" id="GO:0005886">
    <property type="term" value="C:plasma membrane"/>
    <property type="evidence" value="ECO:0007669"/>
    <property type="project" value="UniProtKB-SubCell"/>
</dbReference>
<evidence type="ECO:0000256" key="7">
    <source>
        <dbReference type="ARBA" id="ARBA00022692"/>
    </source>
</evidence>
<dbReference type="NCBIfam" id="TIGR00830">
    <property type="entry name" value="PTBA"/>
    <property type="match status" value="1"/>
</dbReference>
<dbReference type="InterPro" id="IPR003352">
    <property type="entry name" value="PTS_EIIC"/>
</dbReference>
<dbReference type="AlphaFoldDB" id="A0A8J2YD92"/>
<dbReference type="SUPFAM" id="SSF51261">
    <property type="entry name" value="Duplicated hybrid motif"/>
    <property type="match status" value="1"/>
</dbReference>
<reference evidence="17" key="2">
    <citation type="submission" date="2020-09" db="EMBL/GenBank/DDBJ databases">
        <authorList>
            <person name="Sun Q."/>
            <person name="Zhou Y."/>
        </authorList>
    </citation>
    <scope>NUCLEOTIDE SEQUENCE</scope>
    <source>
        <strain evidence="17">CGMCC 1.15179</strain>
    </source>
</reference>
<evidence type="ECO:0000256" key="12">
    <source>
        <dbReference type="SAM" id="MobiDB-lite"/>
    </source>
</evidence>
<evidence type="ECO:0000256" key="6">
    <source>
        <dbReference type="ARBA" id="ARBA00022683"/>
    </source>
</evidence>
<keyword evidence="6" id="KW-0598">Phosphotransferase system</keyword>
<keyword evidence="4" id="KW-0762">Sugar transport</keyword>
<dbReference type="GO" id="GO:0009401">
    <property type="term" value="P:phosphoenolpyruvate-dependent sugar phosphotransferase system"/>
    <property type="evidence" value="ECO:0007669"/>
    <property type="project" value="UniProtKB-KW"/>
</dbReference>